<evidence type="ECO:0000313" key="4">
    <source>
        <dbReference type="EMBL" id="PSK85898.1"/>
    </source>
</evidence>
<dbReference type="Gene3D" id="3.40.50.1820">
    <property type="entry name" value="alpha/beta hydrolase"/>
    <property type="match status" value="1"/>
</dbReference>
<dbReference type="SUPFAM" id="SSF53474">
    <property type="entry name" value="alpha/beta-Hydrolases"/>
    <property type="match status" value="2"/>
</dbReference>
<dbReference type="RefSeq" id="WP_085896936.1">
    <property type="nucleotide sequence ID" value="NZ_FWFY01000008.1"/>
</dbReference>
<dbReference type="AlphaFoldDB" id="A0A1X6ZLH4"/>
<reference evidence="5 6" key="1">
    <citation type="submission" date="2017-03" db="EMBL/GenBank/DDBJ databases">
        <authorList>
            <person name="Afonso C.L."/>
            <person name="Miller P.J."/>
            <person name="Scott M.A."/>
            <person name="Spackman E."/>
            <person name="Goraichik I."/>
            <person name="Dimitrov K.M."/>
            <person name="Suarez D.L."/>
            <person name="Swayne D.E."/>
        </authorList>
    </citation>
    <scope>NUCLEOTIDE SEQUENCE [LARGE SCALE GENOMIC DNA]</scope>
    <source>
        <strain evidence="5 6">CECT 8367</strain>
    </source>
</reference>
<dbReference type="Proteomes" id="UP000240624">
    <property type="component" value="Unassembled WGS sequence"/>
</dbReference>
<dbReference type="EMBL" id="FWFY01000008">
    <property type="protein sequence ID" value="SLN55351.1"/>
    <property type="molecule type" value="Genomic_DNA"/>
</dbReference>
<dbReference type="GO" id="GO:0016787">
    <property type="term" value="F:hydrolase activity"/>
    <property type="evidence" value="ECO:0007669"/>
    <property type="project" value="UniProtKB-KW"/>
</dbReference>
<keyword evidence="2" id="KW-0378">Hydrolase</keyword>
<feature type="region of interest" description="Disordered" evidence="3">
    <location>
        <begin position="19"/>
        <end position="63"/>
    </location>
</feature>
<proteinExistence type="predicted"/>
<gene>
    <name evidence="4" type="ORF">CLV79_107128</name>
    <name evidence="5" type="ORF">LOS8367_02612</name>
</gene>
<dbReference type="InterPro" id="IPR029058">
    <property type="entry name" value="AB_hydrolase_fold"/>
</dbReference>
<evidence type="ECO:0000313" key="7">
    <source>
        <dbReference type="Proteomes" id="UP000240624"/>
    </source>
</evidence>
<dbReference type="PANTHER" id="PTHR43037:SF1">
    <property type="entry name" value="BLL1128 PROTEIN"/>
    <property type="match status" value="1"/>
</dbReference>
<dbReference type="PANTHER" id="PTHR43037">
    <property type="entry name" value="UNNAMED PRODUCT-RELATED"/>
    <property type="match status" value="1"/>
</dbReference>
<sequence>MSIDMTAAMRRALAAVRAQDPMGATREIQAALGGGARPDQPEPAATTPPAALPRASKWRRDPQVEDAEILDEKAGQGSDAADTAEPLSLFERLKAQMSGCVDCGPATNSLSGALPNALAGAFAGLPGQLRPAGRGVVPGDATVPEMPEGAQFLSRSHSGPEGARNYRLYIPSCGAARVQGLVVMLHGCTQTPEDFARGTGMNAAAEAADLAVAWPEQTRDHNMMSCWNWFEAGHQQAARGEPAILAGLTSALCAEFGLGRERCFVAGLSAGGAMAAILGETHPDIFGAIGVHSGLPAGAAQDMVSAFSAMRGQGAGRAAAATGPRLIVIHGDSDRTVDISNAERILGSRGEDAAPAEDEAARPYRRRLHKDAQGRVRAESWIVSGAGHAWSGGRPEGSYTDPAGPDASKGMIRFFLQDG</sequence>
<dbReference type="EMBL" id="PYGB01000007">
    <property type="protein sequence ID" value="PSK85898.1"/>
    <property type="molecule type" value="Genomic_DNA"/>
</dbReference>
<dbReference type="OrthoDB" id="9767239at2"/>
<dbReference type="GO" id="GO:0005576">
    <property type="term" value="C:extracellular region"/>
    <property type="evidence" value="ECO:0007669"/>
    <property type="project" value="InterPro"/>
</dbReference>
<organism evidence="5 6">
    <name type="scientific">Limimaricola soesokkakensis</name>
    <dbReference type="NCBI Taxonomy" id="1343159"/>
    <lineage>
        <taxon>Bacteria</taxon>
        <taxon>Pseudomonadati</taxon>
        <taxon>Pseudomonadota</taxon>
        <taxon>Alphaproteobacteria</taxon>
        <taxon>Rhodobacterales</taxon>
        <taxon>Paracoccaceae</taxon>
        <taxon>Limimaricola</taxon>
    </lineage>
</organism>
<evidence type="ECO:0000313" key="6">
    <source>
        <dbReference type="Proteomes" id="UP000193495"/>
    </source>
</evidence>
<dbReference type="InterPro" id="IPR050955">
    <property type="entry name" value="Plant_Biomass_Hydrol_Est"/>
</dbReference>
<feature type="region of interest" description="Disordered" evidence="3">
    <location>
        <begin position="348"/>
        <end position="371"/>
    </location>
</feature>
<accession>A0A1X6ZLH4</accession>
<protein>
    <submittedName>
        <fullName evidence="5">Esterase PHB depolymerase</fullName>
    </submittedName>
    <submittedName>
        <fullName evidence="4">Poly(Hydroxyalkanoate) depolymerase family esterase</fullName>
    </submittedName>
</protein>
<dbReference type="Pfam" id="PF10503">
    <property type="entry name" value="Esterase_PHB"/>
    <property type="match status" value="1"/>
</dbReference>
<dbReference type="InterPro" id="IPR010126">
    <property type="entry name" value="Esterase_phb"/>
</dbReference>
<keyword evidence="7" id="KW-1185">Reference proteome</keyword>
<dbReference type="NCBIfam" id="TIGR01840">
    <property type="entry name" value="esterase_phb"/>
    <property type="match status" value="1"/>
</dbReference>
<reference evidence="4 7" key="2">
    <citation type="submission" date="2018-03" db="EMBL/GenBank/DDBJ databases">
        <title>Genomic Encyclopedia of Archaeal and Bacterial Type Strains, Phase II (KMG-II): from individual species to whole genera.</title>
        <authorList>
            <person name="Goeker M."/>
        </authorList>
    </citation>
    <scope>NUCLEOTIDE SEQUENCE [LARGE SCALE GENOMIC DNA]</scope>
    <source>
        <strain evidence="4 7">DSM 29956</strain>
    </source>
</reference>
<evidence type="ECO:0000256" key="1">
    <source>
        <dbReference type="ARBA" id="ARBA00022729"/>
    </source>
</evidence>
<dbReference type="Proteomes" id="UP000193495">
    <property type="component" value="Unassembled WGS sequence"/>
</dbReference>
<evidence type="ECO:0000256" key="3">
    <source>
        <dbReference type="SAM" id="MobiDB-lite"/>
    </source>
</evidence>
<feature type="compositionally biased region" description="Low complexity" evidence="3">
    <location>
        <begin position="42"/>
        <end position="55"/>
    </location>
</feature>
<name>A0A1X6ZLH4_9RHOB</name>
<keyword evidence="1" id="KW-0732">Signal</keyword>
<evidence type="ECO:0000256" key="2">
    <source>
        <dbReference type="ARBA" id="ARBA00022801"/>
    </source>
</evidence>
<evidence type="ECO:0000313" key="5">
    <source>
        <dbReference type="EMBL" id="SLN55351.1"/>
    </source>
</evidence>